<gene>
    <name evidence="6" type="ORF">ATEG_02671</name>
</gene>
<evidence type="ECO:0000256" key="3">
    <source>
        <dbReference type="ARBA" id="ARBA00022833"/>
    </source>
</evidence>
<dbReference type="InterPro" id="IPR008949">
    <property type="entry name" value="Isoprenoid_synthase_dom_sf"/>
</dbReference>
<dbReference type="RefSeq" id="XP_001211849.1">
    <property type="nucleotide sequence ID" value="XM_001211849.1"/>
</dbReference>
<dbReference type="eggNOG" id="ENOG502SH4K">
    <property type="taxonomic scope" value="Eukaryota"/>
</dbReference>
<reference evidence="7" key="1">
    <citation type="submission" date="2005-09" db="EMBL/GenBank/DDBJ databases">
        <title>Annotation of the Aspergillus terreus NIH2624 genome.</title>
        <authorList>
            <person name="Birren B.W."/>
            <person name="Lander E.S."/>
            <person name="Galagan J.E."/>
            <person name="Nusbaum C."/>
            <person name="Devon K."/>
            <person name="Henn M."/>
            <person name="Ma L.-J."/>
            <person name="Jaffe D.B."/>
            <person name="Butler J."/>
            <person name="Alvarez P."/>
            <person name="Gnerre S."/>
            <person name="Grabherr M."/>
            <person name="Kleber M."/>
            <person name="Mauceli E.W."/>
            <person name="Brockman W."/>
            <person name="Rounsley S."/>
            <person name="Young S.K."/>
            <person name="LaButti K."/>
            <person name="Pushparaj V."/>
            <person name="DeCaprio D."/>
            <person name="Crawford M."/>
            <person name="Koehrsen M."/>
            <person name="Engels R."/>
            <person name="Montgomery P."/>
            <person name="Pearson M."/>
            <person name="Howarth C."/>
            <person name="Larson L."/>
            <person name="Luoma S."/>
            <person name="White J."/>
            <person name="Alvarado L."/>
            <person name="Kodira C.D."/>
            <person name="Zeng Q."/>
            <person name="Oleary S."/>
            <person name="Yandava C."/>
            <person name="Denning D.W."/>
            <person name="Nierman W.C."/>
            <person name="Milne T."/>
            <person name="Madden K."/>
        </authorList>
    </citation>
    <scope>NUCLEOTIDE SEQUENCE [LARGE SCALE GENOMIC DNA]</scope>
    <source>
        <strain evidence="7">NIH 2624 / FGSC A1156</strain>
    </source>
</reference>
<feature type="domain" description="CENP-V/GFA" evidence="5">
    <location>
        <begin position="401"/>
        <end position="520"/>
    </location>
</feature>
<dbReference type="STRING" id="341663.Q0CUG3"/>
<name>Q0CUG3_ASPTN</name>
<protein>
    <recommendedName>
        <fullName evidence="5">CENP-V/GFA domain-containing protein</fullName>
    </recommendedName>
</protein>
<dbReference type="GeneID" id="4317247"/>
<evidence type="ECO:0000313" key="6">
    <source>
        <dbReference type="EMBL" id="EAU37633.1"/>
    </source>
</evidence>
<accession>Q0CUG3</accession>
<dbReference type="EMBL" id="CH476596">
    <property type="protein sequence ID" value="EAU37633.1"/>
    <property type="molecule type" value="Genomic_DNA"/>
</dbReference>
<dbReference type="Gene3D" id="3.90.1590.10">
    <property type="entry name" value="glutathione-dependent formaldehyde- activating enzyme (gfa)"/>
    <property type="match status" value="2"/>
</dbReference>
<organism evidence="6 7">
    <name type="scientific">Aspergillus terreus (strain NIH 2624 / FGSC A1156)</name>
    <dbReference type="NCBI Taxonomy" id="341663"/>
    <lineage>
        <taxon>Eukaryota</taxon>
        <taxon>Fungi</taxon>
        <taxon>Dikarya</taxon>
        <taxon>Ascomycota</taxon>
        <taxon>Pezizomycotina</taxon>
        <taxon>Eurotiomycetes</taxon>
        <taxon>Eurotiomycetidae</taxon>
        <taxon>Eurotiales</taxon>
        <taxon>Aspergillaceae</taxon>
        <taxon>Aspergillus</taxon>
        <taxon>Aspergillus subgen. Circumdati</taxon>
    </lineage>
</organism>
<dbReference type="PANTHER" id="PTHR33337:SF31">
    <property type="entry name" value="DUF636 DOMAIN PROTEIN (AFU_ORTHOLOGUE AFUA_2G12650)"/>
    <property type="match status" value="1"/>
</dbReference>
<dbReference type="Gene3D" id="1.10.600.10">
    <property type="entry name" value="Farnesyl Diphosphate Synthase"/>
    <property type="match status" value="1"/>
</dbReference>
<dbReference type="SUPFAM" id="SSF48576">
    <property type="entry name" value="Terpenoid synthases"/>
    <property type="match status" value="1"/>
</dbReference>
<dbReference type="VEuPathDB" id="FungiDB:ATEG_02671"/>
<dbReference type="HOGENOM" id="CLU_372129_0_0_1"/>
<dbReference type="InterPro" id="IPR011057">
    <property type="entry name" value="Mss4-like_sf"/>
</dbReference>
<dbReference type="InterPro" id="IPR006913">
    <property type="entry name" value="CENP-V/GFA"/>
</dbReference>
<evidence type="ECO:0000256" key="2">
    <source>
        <dbReference type="ARBA" id="ARBA00022723"/>
    </source>
</evidence>
<evidence type="ECO:0000256" key="4">
    <source>
        <dbReference type="ARBA" id="ARBA00023239"/>
    </source>
</evidence>
<dbReference type="AlphaFoldDB" id="Q0CUG3"/>
<dbReference type="PROSITE" id="PS51891">
    <property type="entry name" value="CENP_V_GFA"/>
    <property type="match status" value="1"/>
</dbReference>
<keyword evidence="2" id="KW-0479">Metal-binding</keyword>
<dbReference type="OrthoDB" id="2998174at2759"/>
<evidence type="ECO:0000259" key="5">
    <source>
        <dbReference type="PROSITE" id="PS51891"/>
    </source>
</evidence>
<sequence length="747" mass="82855">MTGTKLDVTSLFRDEQYSCLDYGDVSTLSADDREVIVEQMCNLLEIFLQAIGHCHTVPAENLRLRKEFLEWAERELTKATSCDMDTLDALLEQAVSSSEGYYPLGSYEVQLIMAKATALAISLDNNFLSPKAKAQLPRSQNNFWRRKPPCDEWSTVFESFLAECADFFGEMQPSVGALAAASWSQWVEGCLMEDRMWGMLRDSIEGEEQPPVVDFCPAEDFPYYVRTLTGAPMAYCVPIFKQSREKEIPYSVWMSYVPALTTVINLGNDLFSYPKEVLEGEKVNYVSLVTRTKRVSGCPSRFVEGSLWTFRDTICDLFQRVLDSCEALDKAFKCPHSPNGVGYPTAGAVVDITHMTRRMNTSCPSSPLSIFCHLYDISRYLTPRSSSSCKLSRMSSEMETLKASCHCRNVRFAITIPLNVLPLKVHLCHCNVCRQTHGAPCSFHAPLPSGLQPEFISPSSPAALTGYAHANSKSTRFFCTNCGCHIGDRDHDHSDWYLSVSIFDQGQRDGIWVFDSHAYTHATVDGGLSALLPRVDDREIPVWNPPPTPKESHGTAEKADELLAQCHCGGVSFTISRPKAEFATDPKSKGWLDASDPSKWLALVDVCDSCRLVTGTHVIAWMFVPTSHLTPSPPADLIMGTSKTYRSSDDVLRSFCGTCGATVFYTCDDRPGIVDVAVGILRAPEGVMAETWASWRTARLGYPQDGLGYDAAFTNGLETGLKEWGERRTGHSTDFVVGSETKYSTSS</sequence>
<dbReference type="Proteomes" id="UP000007963">
    <property type="component" value="Unassembled WGS sequence"/>
</dbReference>
<comment type="similarity">
    <text evidence="1">Belongs to the Gfa family.</text>
</comment>
<dbReference type="PANTHER" id="PTHR33337">
    <property type="entry name" value="GFA DOMAIN-CONTAINING PROTEIN"/>
    <property type="match status" value="1"/>
</dbReference>
<evidence type="ECO:0000313" key="7">
    <source>
        <dbReference type="Proteomes" id="UP000007963"/>
    </source>
</evidence>
<evidence type="ECO:0000256" key="1">
    <source>
        <dbReference type="ARBA" id="ARBA00005495"/>
    </source>
</evidence>
<proteinExistence type="inferred from homology"/>
<dbReference type="SUPFAM" id="SSF51316">
    <property type="entry name" value="Mss4-like"/>
    <property type="match status" value="2"/>
</dbReference>
<dbReference type="GO" id="GO:0046872">
    <property type="term" value="F:metal ion binding"/>
    <property type="evidence" value="ECO:0007669"/>
    <property type="project" value="UniProtKB-KW"/>
</dbReference>
<keyword evidence="4" id="KW-0456">Lyase</keyword>
<dbReference type="Pfam" id="PF04828">
    <property type="entry name" value="GFA"/>
    <property type="match status" value="2"/>
</dbReference>
<dbReference type="GO" id="GO:0016846">
    <property type="term" value="F:carbon-sulfur lyase activity"/>
    <property type="evidence" value="ECO:0007669"/>
    <property type="project" value="InterPro"/>
</dbReference>
<keyword evidence="3" id="KW-0862">Zinc</keyword>